<dbReference type="InterPro" id="IPR050109">
    <property type="entry name" value="HTH-type_TetR-like_transc_reg"/>
</dbReference>
<keyword evidence="1" id="KW-0678">Repressor</keyword>
<dbReference type="PANTHER" id="PTHR30055">
    <property type="entry name" value="HTH-TYPE TRANSCRIPTIONAL REGULATOR RUTR"/>
    <property type="match status" value="1"/>
</dbReference>
<dbReference type="SUPFAM" id="SSF46689">
    <property type="entry name" value="Homeodomain-like"/>
    <property type="match status" value="1"/>
</dbReference>
<dbReference type="Gene3D" id="1.10.357.10">
    <property type="entry name" value="Tetracycline Repressor, domain 2"/>
    <property type="match status" value="1"/>
</dbReference>
<dbReference type="GO" id="GO:0003700">
    <property type="term" value="F:DNA-binding transcription factor activity"/>
    <property type="evidence" value="ECO:0007669"/>
    <property type="project" value="TreeGrafter"/>
</dbReference>
<evidence type="ECO:0000256" key="3">
    <source>
        <dbReference type="ARBA" id="ARBA00023125"/>
    </source>
</evidence>
<dbReference type="OrthoDB" id="9809265at2"/>
<keyword evidence="3 5" id="KW-0238">DNA-binding</keyword>
<dbReference type="PANTHER" id="PTHR30055:SF228">
    <property type="entry name" value="TRANSCRIPTIONAL REGULATOR-RELATED"/>
    <property type="match status" value="1"/>
</dbReference>
<dbReference type="SUPFAM" id="SSF48498">
    <property type="entry name" value="Tetracyclin repressor-like, C-terminal domain"/>
    <property type="match status" value="1"/>
</dbReference>
<protein>
    <submittedName>
        <fullName evidence="7">TetR family transcriptional regulator</fullName>
    </submittedName>
</protein>
<evidence type="ECO:0000313" key="7">
    <source>
        <dbReference type="EMBL" id="MXO88104.1"/>
    </source>
</evidence>
<dbReference type="GO" id="GO:0000976">
    <property type="term" value="F:transcription cis-regulatory region binding"/>
    <property type="evidence" value="ECO:0007669"/>
    <property type="project" value="TreeGrafter"/>
</dbReference>
<evidence type="ECO:0000259" key="6">
    <source>
        <dbReference type="PROSITE" id="PS50977"/>
    </source>
</evidence>
<evidence type="ECO:0000256" key="4">
    <source>
        <dbReference type="ARBA" id="ARBA00023163"/>
    </source>
</evidence>
<dbReference type="RefSeq" id="WP_160590062.1">
    <property type="nucleotide sequence ID" value="NZ_BAAAFP010000002.1"/>
</dbReference>
<dbReference type="InterPro" id="IPR001647">
    <property type="entry name" value="HTH_TetR"/>
</dbReference>
<dbReference type="InterPro" id="IPR009057">
    <property type="entry name" value="Homeodomain-like_sf"/>
</dbReference>
<dbReference type="InterPro" id="IPR036271">
    <property type="entry name" value="Tet_transcr_reg_TetR-rel_C_sf"/>
</dbReference>
<name>A0A844ZKL7_9SPHN</name>
<evidence type="ECO:0000313" key="8">
    <source>
        <dbReference type="Proteomes" id="UP000435243"/>
    </source>
</evidence>
<dbReference type="EMBL" id="WTYY01000002">
    <property type="protein sequence ID" value="MXO88104.1"/>
    <property type="molecule type" value="Genomic_DNA"/>
</dbReference>
<evidence type="ECO:0000256" key="1">
    <source>
        <dbReference type="ARBA" id="ARBA00022491"/>
    </source>
</evidence>
<dbReference type="Pfam" id="PF00440">
    <property type="entry name" value="TetR_N"/>
    <property type="match status" value="1"/>
</dbReference>
<dbReference type="Proteomes" id="UP000435243">
    <property type="component" value="Unassembled WGS sequence"/>
</dbReference>
<organism evidence="7 8">
    <name type="scientific">Alteraurantiacibacter aestuarii</name>
    <dbReference type="NCBI Taxonomy" id="650004"/>
    <lineage>
        <taxon>Bacteria</taxon>
        <taxon>Pseudomonadati</taxon>
        <taxon>Pseudomonadota</taxon>
        <taxon>Alphaproteobacteria</taxon>
        <taxon>Sphingomonadales</taxon>
        <taxon>Erythrobacteraceae</taxon>
        <taxon>Alteraurantiacibacter</taxon>
    </lineage>
</organism>
<keyword evidence="2" id="KW-0805">Transcription regulation</keyword>
<evidence type="ECO:0000256" key="5">
    <source>
        <dbReference type="PROSITE-ProRule" id="PRU00335"/>
    </source>
</evidence>
<proteinExistence type="predicted"/>
<feature type="domain" description="HTH tetR-type" evidence="6">
    <location>
        <begin position="12"/>
        <end position="72"/>
    </location>
</feature>
<sequence>MGRANFVRGDADFRRQSLIAAAAACLAEDGAKGISVRTICRRAGVSAGLLTHYFDGIDDLIIETYRDTGARVANAVEQAVSQAGDDPRARLEAYVTASFRPPVLDPALLSTWLAFWSLVKSDPQIAAVHEEIYAAFRSGLEQLLRDCWGEDADANAVRLAAIAINALVDGLWLELCLDERGPFSADEARAIVLESLGSLLARGPAPARSPAQDTPQ</sequence>
<comment type="caution">
    <text evidence="7">The sequence shown here is derived from an EMBL/GenBank/DDBJ whole genome shotgun (WGS) entry which is preliminary data.</text>
</comment>
<dbReference type="Pfam" id="PF13977">
    <property type="entry name" value="TetR_C_6"/>
    <property type="match status" value="1"/>
</dbReference>
<keyword evidence="8" id="KW-1185">Reference proteome</keyword>
<keyword evidence="4" id="KW-0804">Transcription</keyword>
<gene>
    <name evidence="7" type="ORF">GRI32_05055</name>
</gene>
<evidence type="ECO:0000256" key="2">
    <source>
        <dbReference type="ARBA" id="ARBA00023015"/>
    </source>
</evidence>
<feature type="DNA-binding region" description="H-T-H motif" evidence="5">
    <location>
        <begin position="35"/>
        <end position="54"/>
    </location>
</feature>
<dbReference type="InterPro" id="IPR039538">
    <property type="entry name" value="BetI_C"/>
</dbReference>
<dbReference type="PROSITE" id="PS50977">
    <property type="entry name" value="HTH_TETR_2"/>
    <property type="match status" value="1"/>
</dbReference>
<accession>A0A844ZKL7</accession>
<reference evidence="7 8" key="1">
    <citation type="submission" date="2019-12" db="EMBL/GenBank/DDBJ databases">
        <title>Genomic-based taxomic classification of the family Erythrobacteraceae.</title>
        <authorList>
            <person name="Xu L."/>
        </authorList>
    </citation>
    <scope>NUCLEOTIDE SEQUENCE [LARGE SCALE GENOMIC DNA]</scope>
    <source>
        <strain evidence="7 8">JCM 16339</strain>
    </source>
</reference>
<dbReference type="AlphaFoldDB" id="A0A844ZKL7"/>